<dbReference type="NCBIfam" id="TIGR03591">
    <property type="entry name" value="polynuc_phos"/>
    <property type="match status" value="1"/>
</dbReference>
<evidence type="ECO:0000313" key="11">
    <source>
        <dbReference type="Proteomes" id="UP001515480"/>
    </source>
</evidence>
<gene>
    <name evidence="10" type="ORF">AB1Y20_019458</name>
</gene>
<dbReference type="PANTHER" id="PTHR11252">
    <property type="entry name" value="POLYRIBONUCLEOTIDE NUCLEOTIDYLTRANSFERASE"/>
    <property type="match status" value="1"/>
</dbReference>
<dbReference type="GO" id="GO:0003723">
    <property type="term" value="F:RNA binding"/>
    <property type="evidence" value="ECO:0007669"/>
    <property type="project" value="UniProtKB-UniRule"/>
</dbReference>
<dbReference type="SMART" id="SM00322">
    <property type="entry name" value="KH"/>
    <property type="match status" value="1"/>
</dbReference>
<evidence type="ECO:0000256" key="1">
    <source>
        <dbReference type="ARBA" id="ARBA00007404"/>
    </source>
</evidence>
<feature type="region of interest" description="Disordered" evidence="8">
    <location>
        <begin position="845"/>
        <end position="883"/>
    </location>
</feature>
<dbReference type="GO" id="GO:0000958">
    <property type="term" value="P:mitochondrial mRNA catabolic process"/>
    <property type="evidence" value="ECO:0007669"/>
    <property type="project" value="TreeGrafter"/>
</dbReference>
<dbReference type="InterPro" id="IPR036612">
    <property type="entry name" value="KH_dom_type_1_sf"/>
</dbReference>
<dbReference type="SUPFAM" id="SSF46915">
    <property type="entry name" value="Polynucleotide phosphorylase/guanosine pentaphosphate synthase (PNPase/GPSI), domain 3"/>
    <property type="match status" value="1"/>
</dbReference>
<feature type="compositionally biased region" description="Basic and acidic residues" evidence="8">
    <location>
        <begin position="850"/>
        <end position="859"/>
    </location>
</feature>
<dbReference type="GO" id="GO:0004654">
    <property type="term" value="F:polyribonucleotide nucleotidyltransferase activity"/>
    <property type="evidence" value="ECO:0007669"/>
    <property type="project" value="UniProtKB-EC"/>
</dbReference>
<dbReference type="Proteomes" id="UP001515480">
    <property type="component" value="Unassembled WGS sequence"/>
</dbReference>
<evidence type="ECO:0000256" key="4">
    <source>
        <dbReference type="ARBA" id="ARBA00022695"/>
    </source>
</evidence>
<dbReference type="InterPro" id="IPR004088">
    <property type="entry name" value="KH_dom_type_1"/>
</dbReference>
<keyword evidence="3" id="KW-0808">Transferase</keyword>
<dbReference type="SUPFAM" id="SSF55666">
    <property type="entry name" value="Ribonuclease PH domain 2-like"/>
    <property type="match status" value="2"/>
</dbReference>
<comment type="caution">
    <text evidence="10">The sequence shown here is derived from an EMBL/GenBank/DDBJ whole genome shotgun (WGS) entry which is preliminary data.</text>
</comment>
<accession>A0AB34JR88</accession>
<dbReference type="GO" id="GO:0005829">
    <property type="term" value="C:cytosol"/>
    <property type="evidence" value="ECO:0007669"/>
    <property type="project" value="TreeGrafter"/>
</dbReference>
<dbReference type="GO" id="GO:0005739">
    <property type="term" value="C:mitochondrion"/>
    <property type="evidence" value="ECO:0007669"/>
    <property type="project" value="TreeGrafter"/>
</dbReference>
<proteinExistence type="inferred from homology"/>
<keyword evidence="11" id="KW-1185">Reference proteome</keyword>
<organism evidence="10 11">
    <name type="scientific">Prymnesium parvum</name>
    <name type="common">Toxic golden alga</name>
    <dbReference type="NCBI Taxonomy" id="97485"/>
    <lineage>
        <taxon>Eukaryota</taxon>
        <taxon>Haptista</taxon>
        <taxon>Haptophyta</taxon>
        <taxon>Prymnesiophyceae</taxon>
        <taxon>Prymnesiales</taxon>
        <taxon>Prymnesiaceae</taxon>
        <taxon>Prymnesium</taxon>
    </lineage>
</organism>
<dbReference type="SUPFAM" id="SSF54791">
    <property type="entry name" value="Eukaryotic type KH-domain (KH-domain type I)"/>
    <property type="match status" value="1"/>
</dbReference>
<dbReference type="Gene3D" id="3.30.230.70">
    <property type="entry name" value="GHMP Kinase, N-terminal domain"/>
    <property type="match status" value="2"/>
</dbReference>
<dbReference type="InterPro" id="IPR027408">
    <property type="entry name" value="PNPase/RNase_PH_dom_sf"/>
</dbReference>
<dbReference type="PROSITE" id="PS50084">
    <property type="entry name" value="KH_TYPE_1"/>
    <property type="match status" value="1"/>
</dbReference>
<dbReference type="CDD" id="cd11364">
    <property type="entry name" value="RNase_PH_PNPase_2"/>
    <property type="match status" value="1"/>
</dbReference>
<evidence type="ECO:0000256" key="6">
    <source>
        <dbReference type="ARBA" id="ARBA00031451"/>
    </source>
</evidence>
<protein>
    <recommendedName>
        <fullName evidence="2">polyribonucleotide nucleotidyltransferase</fullName>
        <ecNumber evidence="2">2.7.7.8</ecNumber>
    </recommendedName>
    <alternativeName>
        <fullName evidence="6">Polynucleotide phosphorylase 1</fullName>
    </alternativeName>
</protein>
<dbReference type="Pfam" id="PF00575">
    <property type="entry name" value="S1"/>
    <property type="match status" value="1"/>
</dbReference>
<feature type="domain" description="S1 motif" evidence="9">
    <location>
        <begin position="766"/>
        <end position="843"/>
    </location>
</feature>
<dbReference type="Pfam" id="PF03725">
    <property type="entry name" value="RNase_PH_C"/>
    <property type="match status" value="1"/>
</dbReference>
<dbReference type="InterPro" id="IPR003029">
    <property type="entry name" value="S1_domain"/>
</dbReference>
<dbReference type="InterPro" id="IPR012162">
    <property type="entry name" value="PNPase"/>
</dbReference>
<dbReference type="SMART" id="SM00316">
    <property type="entry name" value="S1"/>
    <property type="match status" value="1"/>
</dbReference>
<dbReference type="Pfam" id="PF00013">
    <property type="entry name" value="KH_1"/>
    <property type="match status" value="1"/>
</dbReference>
<dbReference type="Gene3D" id="3.30.1370.10">
    <property type="entry name" value="K Homology domain, type 1"/>
    <property type="match status" value="1"/>
</dbReference>
<dbReference type="InterPro" id="IPR001247">
    <property type="entry name" value="ExoRNase_PH_dom1"/>
</dbReference>
<dbReference type="PANTHER" id="PTHR11252:SF0">
    <property type="entry name" value="POLYRIBONUCLEOTIDE NUCLEOTIDYLTRANSFERASE 1, MITOCHONDRIAL"/>
    <property type="match status" value="1"/>
</dbReference>
<evidence type="ECO:0000313" key="10">
    <source>
        <dbReference type="EMBL" id="KAL1524568.1"/>
    </source>
</evidence>
<reference evidence="10 11" key="1">
    <citation type="journal article" date="2024" name="Science">
        <title>Giant polyketide synthase enzymes in the biosynthesis of giant marine polyether toxins.</title>
        <authorList>
            <person name="Fallon T.R."/>
            <person name="Shende V.V."/>
            <person name="Wierzbicki I.H."/>
            <person name="Pendleton A.L."/>
            <person name="Watervoot N.F."/>
            <person name="Auber R.P."/>
            <person name="Gonzalez D.J."/>
            <person name="Wisecaver J.H."/>
            <person name="Moore B.S."/>
        </authorList>
    </citation>
    <scope>NUCLEOTIDE SEQUENCE [LARGE SCALE GENOMIC DNA]</scope>
    <source>
        <strain evidence="10 11">12B1</strain>
    </source>
</reference>
<dbReference type="HAMAP" id="MF_01595">
    <property type="entry name" value="PNPase"/>
    <property type="match status" value="1"/>
</dbReference>
<dbReference type="GO" id="GO:0000965">
    <property type="term" value="P:mitochondrial RNA 3'-end processing"/>
    <property type="evidence" value="ECO:0007669"/>
    <property type="project" value="TreeGrafter"/>
</dbReference>
<dbReference type="InterPro" id="IPR004087">
    <property type="entry name" value="KH_dom"/>
</dbReference>
<evidence type="ECO:0000256" key="5">
    <source>
        <dbReference type="ARBA" id="ARBA00022884"/>
    </source>
</evidence>
<dbReference type="CDD" id="cd02393">
    <property type="entry name" value="KH-I_PNPase"/>
    <property type="match status" value="1"/>
</dbReference>
<dbReference type="FunFam" id="3.30.1370.10:FF:000001">
    <property type="entry name" value="Polyribonucleotide nucleotidyltransferase"/>
    <property type="match status" value="1"/>
</dbReference>
<dbReference type="InterPro" id="IPR012340">
    <property type="entry name" value="NA-bd_OB-fold"/>
</dbReference>
<evidence type="ECO:0000256" key="8">
    <source>
        <dbReference type="SAM" id="MobiDB-lite"/>
    </source>
</evidence>
<evidence type="ECO:0000256" key="2">
    <source>
        <dbReference type="ARBA" id="ARBA00012416"/>
    </source>
</evidence>
<keyword evidence="4" id="KW-0548">Nucleotidyltransferase</keyword>
<comment type="similarity">
    <text evidence="1">Belongs to the polyribonucleotide nucleotidyltransferase family.</text>
</comment>
<dbReference type="InterPro" id="IPR036456">
    <property type="entry name" value="PNPase_PH_RNA-bd_sf"/>
</dbReference>
<evidence type="ECO:0000259" key="9">
    <source>
        <dbReference type="PROSITE" id="PS50126"/>
    </source>
</evidence>
<dbReference type="InterPro" id="IPR015847">
    <property type="entry name" value="ExoRNase_PH_dom2"/>
</dbReference>
<dbReference type="InterPro" id="IPR020568">
    <property type="entry name" value="Ribosomal_Su5_D2-typ_SF"/>
</dbReference>
<evidence type="ECO:0000256" key="7">
    <source>
        <dbReference type="PROSITE-ProRule" id="PRU00117"/>
    </source>
</evidence>
<dbReference type="AlphaFoldDB" id="A0AB34JR88"/>
<dbReference type="PROSITE" id="PS50126">
    <property type="entry name" value="S1"/>
    <property type="match status" value="1"/>
</dbReference>
<dbReference type="SUPFAM" id="SSF54211">
    <property type="entry name" value="Ribosomal protein S5 domain 2-like"/>
    <property type="match status" value="2"/>
</dbReference>
<name>A0AB34JR88_PRYPA</name>
<dbReference type="EC" id="2.7.7.8" evidence="2"/>
<evidence type="ECO:0000256" key="3">
    <source>
        <dbReference type="ARBA" id="ARBA00022679"/>
    </source>
</evidence>
<keyword evidence="5 7" id="KW-0694">RNA-binding</keyword>
<sequence length="883" mass="94150">MLSLTFTATSFSWLPAPPWSRTAASPPAHGRASVARSVATDQKGAAAAEAAGLAEGTWLSEEVGGARRLRVAVAGKELTFETGRMARQAMGSVIVKCGDTHVYSACCFEKLEELQPIDFTPLRVDYFERSSAAGLTKGGYIKRDGRPSEHETLVSRLIDRPIRPMIPEAWSLETQITSYVLAYDGANLPDVMAMCAAGASLALSGVPCPKPVAAVRVALLEEAEEAEGAEGAVVLEEEVMEEMMEDEMMEDEMMEDAPVPLPGVGDETTEPAANMVRRFVINPTKQELKKSKLNLVLAGTATDVLMIEGFCDFLPEEVLLEGLEVGLKAVSTIASAITDWQKTAAMPEYTRGLRALPEELDEQVKLICSDQVLMEAMMGDDKPSREDNGLYALQREVLKQLTADKEDGTPGATRADVKRAFKKAASGAMRRMVEASGRRQDGRATTDVRPIDILMKPLPGQVHGSVLFTRGETQALATATLGDSSMAQRYEDLEGEGSKRFYLQYVFPPFSVGEIGRNGAPGRREVGHGNLAERALLPAVPSEEEFPYCLRIESLITESCGSSSMASVCGGCLAMMAAGVPIVRPVAGVAMGLLLDEEGGGGQPIVLTDILGSEDALGTMDFKVAGDTEGVTAFQLDIKCEGLSLPLMRRALEQAKEGRLHILGLMAKAMPTHAATLPDSLPRTVKMTVSPEVVGRIIGKGGETINGIIADTGVTNIAIDKSGSVSISGRTSESIELAQRRIEEIVSSERGGAPTKAPPSPPVALDQEFKGVEVKNIVPFGVFVELYPGLDGFCHISELSSAYVRKMEDVEIAVGDTIDVKVSQINAAKGQYRVIPTTALTVKQVAGGEGRGRGREGGRGRGRGRVAKLPREGASEADKGLPS</sequence>
<feature type="compositionally biased region" description="Basic and acidic residues" evidence="8">
    <location>
        <begin position="869"/>
        <end position="883"/>
    </location>
</feature>
<dbReference type="InterPro" id="IPR036345">
    <property type="entry name" value="ExoRNase_PH_dom2_sf"/>
</dbReference>
<dbReference type="GO" id="GO:0000175">
    <property type="term" value="F:3'-5'-RNA exonuclease activity"/>
    <property type="evidence" value="ECO:0007669"/>
    <property type="project" value="TreeGrafter"/>
</dbReference>
<dbReference type="EMBL" id="JBGBPQ010000005">
    <property type="protein sequence ID" value="KAL1524568.1"/>
    <property type="molecule type" value="Genomic_DNA"/>
</dbReference>
<dbReference type="Pfam" id="PF01138">
    <property type="entry name" value="RNase_PH"/>
    <property type="match status" value="2"/>
</dbReference>
<dbReference type="NCBIfam" id="NF008805">
    <property type="entry name" value="PRK11824.1"/>
    <property type="match status" value="1"/>
</dbReference>
<dbReference type="Gene3D" id="2.40.50.140">
    <property type="entry name" value="Nucleic acid-binding proteins"/>
    <property type="match status" value="1"/>
</dbReference>